<dbReference type="AlphaFoldDB" id="A0A7G7VHP0"/>
<dbReference type="PANTHER" id="PTHR40083">
    <property type="entry name" value="UPF0122 PROTEIN CBO2450/CLC_2298"/>
    <property type="match status" value="1"/>
</dbReference>
<comment type="function">
    <text evidence="2 3">Might take part in the signal recognition particle (SRP) pathway. This is inferred from the conservation of its genetic proximity to ftsY/ffh. May be a regulatory protein.</text>
</comment>
<dbReference type="RefSeq" id="WP_185979801.1">
    <property type="nucleotide sequence ID" value="NZ_CP060204.1"/>
</dbReference>
<accession>A0A7G7VHP0</accession>
<dbReference type="NCBIfam" id="NF045758">
    <property type="entry name" value="YlxM"/>
    <property type="match status" value="1"/>
</dbReference>
<feature type="coiled-coil region" evidence="4">
    <location>
        <begin position="47"/>
        <end position="74"/>
    </location>
</feature>
<dbReference type="HAMAP" id="MF_00245">
    <property type="entry name" value="UPF0122"/>
    <property type="match status" value="1"/>
</dbReference>
<keyword evidence="6" id="KW-1185">Reference proteome</keyword>
<evidence type="ECO:0000256" key="2">
    <source>
        <dbReference type="ARBA" id="ARBA00024764"/>
    </source>
</evidence>
<name>A0A7G7VHP0_9FIRM</name>
<evidence type="ECO:0000313" key="5">
    <source>
        <dbReference type="EMBL" id="QNH53633.1"/>
    </source>
</evidence>
<gene>
    <name evidence="5" type="ORF">H1B31_06955</name>
</gene>
<sequence>MERLYELARLYDLYGGLLTGKQRECLRLHIAEDFSLAEIGEELGITRQAAHDNIRRAERALTEMEETLGLLARQQAQEHALTAICAELRALREPIACADVRRIADELEQYTSQDDTKEVGE</sequence>
<dbReference type="InterPro" id="IPR013324">
    <property type="entry name" value="RNA_pol_sigma_r3/r4-like"/>
</dbReference>
<keyword evidence="4" id="KW-0175">Coiled coil</keyword>
<dbReference type="EMBL" id="CP060204">
    <property type="protein sequence ID" value="QNH53633.1"/>
    <property type="molecule type" value="Genomic_DNA"/>
</dbReference>
<evidence type="ECO:0000256" key="4">
    <source>
        <dbReference type="SAM" id="Coils"/>
    </source>
</evidence>
<proteinExistence type="inferred from homology"/>
<reference evidence="5 6" key="1">
    <citation type="submission" date="2020-07" db="EMBL/GenBank/DDBJ databases">
        <title>Complete genome and description of Selenomonas timonensis sp. nov., a new bacterium isolated from a gingivitis subject.</title>
        <authorList>
            <person name="Antezack A."/>
        </authorList>
    </citation>
    <scope>NUCLEOTIDE SEQUENCE [LARGE SCALE GENOMIC DNA]</scope>
    <source>
        <strain evidence="5 6">Marseille-Q3039</strain>
    </source>
</reference>
<dbReference type="PANTHER" id="PTHR40083:SF1">
    <property type="entry name" value="UPF0122 PROTEIN YLXM"/>
    <property type="match status" value="1"/>
</dbReference>
<dbReference type="Gene3D" id="1.10.10.10">
    <property type="entry name" value="Winged helix-like DNA-binding domain superfamily/Winged helix DNA-binding domain"/>
    <property type="match status" value="1"/>
</dbReference>
<dbReference type="SUPFAM" id="SSF88659">
    <property type="entry name" value="Sigma3 and sigma4 domains of RNA polymerase sigma factors"/>
    <property type="match status" value="1"/>
</dbReference>
<organism evidence="5 6">
    <name type="scientific">Selenomonas timonae</name>
    <dbReference type="NCBI Taxonomy" id="2754044"/>
    <lineage>
        <taxon>Bacteria</taxon>
        <taxon>Bacillati</taxon>
        <taxon>Bacillota</taxon>
        <taxon>Negativicutes</taxon>
        <taxon>Selenomonadales</taxon>
        <taxon>Selenomonadaceae</taxon>
        <taxon>Selenomonas</taxon>
    </lineage>
</organism>
<evidence type="ECO:0000256" key="3">
    <source>
        <dbReference type="HAMAP-Rule" id="MF_00245"/>
    </source>
</evidence>
<dbReference type="Proteomes" id="UP000515480">
    <property type="component" value="Chromosome"/>
</dbReference>
<comment type="similarity">
    <text evidence="1 3">Belongs to the UPF0122 family.</text>
</comment>
<evidence type="ECO:0000256" key="1">
    <source>
        <dbReference type="ARBA" id="ARBA00008720"/>
    </source>
</evidence>
<dbReference type="InterPro" id="IPR007394">
    <property type="entry name" value="UPF0122"/>
</dbReference>
<evidence type="ECO:0000313" key="6">
    <source>
        <dbReference type="Proteomes" id="UP000515480"/>
    </source>
</evidence>
<dbReference type="InterPro" id="IPR054831">
    <property type="entry name" value="UPF0122_fam_protein"/>
</dbReference>
<dbReference type="KEGG" id="stim:H1B31_06955"/>
<dbReference type="Pfam" id="PF04297">
    <property type="entry name" value="UPF0122"/>
    <property type="match status" value="1"/>
</dbReference>
<protein>
    <recommendedName>
        <fullName evidence="3">UPF0122 protein H1B31_06955</fullName>
    </recommendedName>
</protein>
<dbReference type="InterPro" id="IPR036388">
    <property type="entry name" value="WH-like_DNA-bd_sf"/>
</dbReference>